<dbReference type="InterPro" id="IPR000160">
    <property type="entry name" value="GGDEF_dom"/>
</dbReference>
<sequence>MVVLTALYYTFPEQRLIFVGIGATGVIGIVLGVILMRPAHRLPWLLLAAGNLTFAAGEAAQIVLIEANPEQLPFPSIADGFYLAAYPLYAAGLLGFVHWRTGWRDRASLVDALTLTVGLALLSWVFLIEPYAHVPDLTWVQKAFSIAYPLGDILVLAMLLRLLAGRGGKSLSLMLLTAGTVGLLVADVAYGLIQLHGTWRTGTAVELGWAVLYGAWAAAALHPSMRSLTQPMAWRGETARSRLILLTVASLIAPTILLTEAVRGVSTHVGVIGVFSAVLFVLVLYRLAGVAATHRQAVGREKVLRIAVSSLGGAGNLRDVAAAAHSAVTELMPHGPPNSALLLTPDNTLWVNGAHDSVRGPVAARGTAPALDPTATATGENRLVTLDDLGPHLADCLTGRIEESPRTGQALVCPLASQDHPSGNPQIGALIVAGDEQDLLMFRETLGTLATQTALAVTRVALAQEVNRRNSEVYFRTLVQNASDVILILDDDDRIRYASPSADQVLGVPDLEGTHLIDLVPPQDSRAVVETLGRIRSRQHQGRREHWRMIRTDRATIEVAVRWSDLRAEATVGGVVLTLQDVTEQRKLERELTHQAFHDSLTGLANRVLFQERVNHALAQAQRDGTVVGVLFVDVDDFKVVNDIHGHGVGDELLVALSLRLSTTVRAYDTAARIGGDEFALLVEGSIAPAGVDRFTEHLMTVFTEPFRLSVGPVVTYASIGVATTEDSIDSVELLTHADLALYAAKTAGKRQWRHYHPDLQSGMAERAKLQEGLDSSPIDTSFMVFYQPIVELTSGQVSGFEALVRWPHSTRGMVLPEQFITLAEESGQIVPLGAWVLNQAAAEAARWQESVQREGGADFVQPYVSVNVSPRQFRDAEFYRVIRRVLDLSGIQPSSLVLELTESVLMYNDERILAEMRSLTDLGIRIAIDDFGTGYSSLSYLREFPISILKIDKSFVDELGRSPEQYALVEGITHLADTLGLTVIAEGVEDVRQQELLTSMGCRFGQGYLFAEPVSAEEAEQLLLAQPLGLATLPDAPADWNR</sequence>
<evidence type="ECO:0000313" key="6">
    <source>
        <dbReference type="Proteomes" id="UP001598448"/>
    </source>
</evidence>
<feature type="transmembrane region" description="Helical" evidence="1">
    <location>
        <begin position="199"/>
        <end position="221"/>
    </location>
</feature>
<feature type="transmembrane region" description="Helical" evidence="1">
    <location>
        <begin position="77"/>
        <end position="97"/>
    </location>
</feature>
<dbReference type="SUPFAM" id="SSF55785">
    <property type="entry name" value="PYP-like sensor domain (PAS domain)"/>
    <property type="match status" value="1"/>
</dbReference>
<feature type="transmembrane region" description="Helical" evidence="1">
    <location>
        <begin position="171"/>
        <end position="193"/>
    </location>
</feature>
<feature type="transmembrane region" description="Helical" evidence="1">
    <location>
        <begin position="265"/>
        <end position="285"/>
    </location>
</feature>
<feature type="transmembrane region" description="Helical" evidence="1">
    <location>
        <begin position="16"/>
        <end position="35"/>
    </location>
</feature>
<dbReference type="SMART" id="SM00267">
    <property type="entry name" value="GGDEF"/>
    <property type="match status" value="1"/>
</dbReference>
<dbReference type="InterPro" id="IPR001633">
    <property type="entry name" value="EAL_dom"/>
</dbReference>
<name>A0ABW6FFZ0_9ACTN</name>
<keyword evidence="1" id="KW-1133">Transmembrane helix</keyword>
<dbReference type="InterPro" id="IPR035965">
    <property type="entry name" value="PAS-like_dom_sf"/>
</dbReference>
<dbReference type="SMART" id="SM00091">
    <property type="entry name" value="PAS"/>
    <property type="match status" value="1"/>
</dbReference>
<dbReference type="NCBIfam" id="TIGR00229">
    <property type="entry name" value="sensory_box"/>
    <property type="match status" value="1"/>
</dbReference>
<dbReference type="CDD" id="cd00130">
    <property type="entry name" value="PAS"/>
    <property type="match status" value="1"/>
</dbReference>
<evidence type="ECO:0000259" key="2">
    <source>
        <dbReference type="PROSITE" id="PS50112"/>
    </source>
</evidence>
<evidence type="ECO:0000259" key="4">
    <source>
        <dbReference type="PROSITE" id="PS50887"/>
    </source>
</evidence>
<dbReference type="PANTHER" id="PTHR44757">
    <property type="entry name" value="DIGUANYLATE CYCLASE DGCP"/>
    <property type="match status" value="1"/>
</dbReference>
<feature type="domain" description="GGDEF" evidence="4">
    <location>
        <begin position="626"/>
        <end position="758"/>
    </location>
</feature>
<dbReference type="CDD" id="cd01948">
    <property type="entry name" value="EAL"/>
    <property type="match status" value="1"/>
</dbReference>
<dbReference type="CDD" id="cd01949">
    <property type="entry name" value="GGDEF"/>
    <property type="match status" value="1"/>
</dbReference>
<dbReference type="NCBIfam" id="TIGR00254">
    <property type="entry name" value="GGDEF"/>
    <property type="match status" value="1"/>
</dbReference>
<dbReference type="RefSeq" id="WP_386709771.1">
    <property type="nucleotide sequence ID" value="NZ_JBHXIJ010000025.1"/>
</dbReference>
<keyword evidence="1" id="KW-0472">Membrane</keyword>
<dbReference type="Gene3D" id="3.20.20.450">
    <property type="entry name" value="EAL domain"/>
    <property type="match status" value="1"/>
</dbReference>
<dbReference type="PROSITE" id="PS50112">
    <property type="entry name" value="PAS"/>
    <property type="match status" value="1"/>
</dbReference>
<dbReference type="InterPro" id="IPR013767">
    <property type="entry name" value="PAS_fold"/>
</dbReference>
<organism evidence="5 6">
    <name type="scientific">Streptomyces albidochromogenes</name>
    <dbReference type="NCBI Taxonomy" id="329524"/>
    <lineage>
        <taxon>Bacteria</taxon>
        <taxon>Bacillati</taxon>
        <taxon>Actinomycetota</taxon>
        <taxon>Actinomycetes</taxon>
        <taxon>Kitasatosporales</taxon>
        <taxon>Streptomycetaceae</taxon>
        <taxon>Streptomyces</taxon>
    </lineage>
</organism>
<proteinExistence type="predicted"/>
<feature type="domain" description="PAS" evidence="2">
    <location>
        <begin position="471"/>
        <end position="512"/>
    </location>
</feature>
<dbReference type="SMART" id="SM00052">
    <property type="entry name" value="EAL"/>
    <property type="match status" value="1"/>
</dbReference>
<evidence type="ECO:0000313" key="5">
    <source>
        <dbReference type="EMBL" id="MFD5098586.1"/>
    </source>
</evidence>
<dbReference type="InterPro" id="IPR029787">
    <property type="entry name" value="Nucleotide_cyclase"/>
</dbReference>
<keyword evidence="1" id="KW-0812">Transmembrane</keyword>
<dbReference type="PANTHER" id="PTHR44757:SF2">
    <property type="entry name" value="BIOFILM ARCHITECTURE MAINTENANCE PROTEIN MBAA"/>
    <property type="match status" value="1"/>
</dbReference>
<feature type="transmembrane region" description="Helical" evidence="1">
    <location>
        <begin position="109"/>
        <end position="126"/>
    </location>
</feature>
<feature type="transmembrane region" description="Helical" evidence="1">
    <location>
        <begin position="42"/>
        <end position="65"/>
    </location>
</feature>
<evidence type="ECO:0000256" key="1">
    <source>
        <dbReference type="SAM" id="Phobius"/>
    </source>
</evidence>
<protein>
    <submittedName>
        <fullName evidence="5">EAL domain-containing protein</fullName>
    </submittedName>
</protein>
<dbReference type="Proteomes" id="UP001598448">
    <property type="component" value="Unassembled WGS sequence"/>
</dbReference>
<feature type="transmembrane region" description="Helical" evidence="1">
    <location>
        <begin position="146"/>
        <end position="164"/>
    </location>
</feature>
<reference evidence="5 6" key="1">
    <citation type="submission" date="2024-09" db="EMBL/GenBank/DDBJ databases">
        <title>The Natural Products Discovery Center: Release of the First 8490 Sequenced Strains for Exploring Actinobacteria Biosynthetic Diversity.</title>
        <authorList>
            <person name="Kalkreuter E."/>
            <person name="Kautsar S.A."/>
            <person name="Yang D."/>
            <person name="Bader C.D."/>
            <person name="Teijaro C.N."/>
            <person name="Fluegel L."/>
            <person name="Davis C.M."/>
            <person name="Simpson J.R."/>
            <person name="Lauterbach L."/>
            <person name="Steele A.D."/>
            <person name="Gui C."/>
            <person name="Meng S."/>
            <person name="Li G."/>
            <person name="Viehrig K."/>
            <person name="Ye F."/>
            <person name="Su P."/>
            <person name="Kiefer A.F."/>
            <person name="Nichols A."/>
            <person name="Cepeda A.J."/>
            <person name="Yan W."/>
            <person name="Fan B."/>
            <person name="Jiang Y."/>
            <person name="Adhikari A."/>
            <person name="Zheng C.-J."/>
            <person name="Schuster L."/>
            <person name="Cowan T.M."/>
            <person name="Smanski M.J."/>
            <person name="Chevrette M.G."/>
            <person name="De Carvalho L.P.S."/>
            <person name="Shen B."/>
        </authorList>
    </citation>
    <scope>NUCLEOTIDE SEQUENCE [LARGE SCALE GENOMIC DNA]</scope>
    <source>
        <strain evidence="5 6">NPDC058348</strain>
    </source>
</reference>
<dbReference type="Pfam" id="PF00989">
    <property type="entry name" value="PAS"/>
    <property type="match status" value="1"/>
</dbReference>
<dbReference type="SUPFAM" id="SSF55073">
    <property type="entry name" value="Nucleotide cyclase"/>
    <property type="match status" value="1"/>
</dbReference>
<dbReference type="Gene3D" id="3.30.70.270">
    <property type="match status" value="1"/>
</dbReference>
<feature type="transmembrane region" description="Helical" evidence="1">
    <location>
        <begin position="242"/>
        <end position="259"/>
    </location>
</feature>
<dbReference type="InterPro" id="IPR043128">
    <property type="entry name" value="Rev_trsase/Diguanyl_cyclase"/>
</dbReference>
<dbReference type="Pfam" id="PF00990">
    <property type="entry name" value="GGDEF"/>
    <property type="match status" value="1"/>
</dbReference>
<dbReference type="InterPro" id="IPR035919">
    <property type="entry name" value="EAL_sf"/>
</dbReference>
<gene>
    <name evidence="5" type="ORF">ACFWJN_06345</name>
</gene>
<dbReference type="Gene3D" id="3.30.450.20">
    <property type="entry name" value="PAS domain"/>
    <property type="match status" value="1"/>
</dbReference>
<accession>A0ABW6FFZ0</accession>
<feature type="domain" description="EAL" evidence="3">
    <location>
        <begin position="767"/>
        <end position="1028"/>
    </location>
</feature>
<dbReference type="PROSITE" id="PS50883">
    <property type="entry name" value="EAL"/>
    <property type="match status" value="1"/>
</dbReference>
<dbReference type="PROSITE" id="PS50887">
    <property type="entry name" value="GGDEF"/>
    <property type="match status" value="1"/>
</dbReference>
<comment type="caution">
    <text evidence="5">The sequence shown here is derived from an EMBL/GenBank/DDBJ whole genome shotgun (WGS) entry which is preliminary data.</text>
</comment>
<dbReference type="InterPro" id="IPR000014">
    <property type="entry name" value="PAS"/>
</dbReference>
<dbReference type="InterPro" id="IPR052155">
    <property type="entry name" value="Biofilm_reg_signaling"/>
</dbReference>
<dbReference type="Pfam" id="PF00563">
    <property type="entry name" value="EAL"/>
    <property type="match status" value="1"/>
</dbReference>
<dbReference type="EMBL" id="JBHXIJ010000025">
    <property type="protein sequence ID" value="MFD5098586.1"/>
    <property type="molecule type" value="Genomic_DNA"/>
</dbReference>
<dbReference type="SUPFAM" id="SSF141868">
    <property type="entry name" value="EAL domain-like"/>
    <property type="match status" value="1"/>
</dbReference>
<evidence type="ECO:0000259" key="3">
    <source>
        <dbReference type="PROSITE" id="PS50883"/>
    </source>
</evidence>
<keyword evidence="6" id="KW-1185">Reference proteome</keyword>